<keyword evidence="11" id="KW-0961">Cell wall biogenesis/degradation</keyword>
<keyword evidence="5 17" id="KW-0121">Carboxypeptidase</keyword>
<dbReference type="GO" id="GO:0071555">
    <property type="term" value="P:cell wall organization"/>
    <property type="evidence" value="ECO:0007669"/>
    <property type="project" value="UniProtKB-KW"/>
</dbReference>
<dbReference type="Pfam" id="PF00768">
    <property type="entry name" value="Peptidase_S11"/>
    <property type="match status" value="1"/>
</dbReference>
<evidence type="ECO:0000256" key="13">
    <source>
        <dbReference type="PIRSR" id="PIRSR618044-1"/>
    </source>
</evidence>
<organism evidence="17 18">
    <name type="scientific">Calderihabitans maritimus</name>
    <dbReference type="NCBI Taxonomy" id="1246530"/>
    <lineage>
        <taxon>Bacteria</taxon>
        <taxon>Bacillati</taxon>
        <taxon>Bacillota</taxon>
        <taxon>Clostridia</taxon>
        <taxon>Neomoorellales</taxon>
        <taxon>Calderihabitantaceae</taxon>
        <taxon>Calderihabitans</taxon>
    </lineage>
</organism>
<dbReference type="Pfam" id="PF07943">
    <property type="entry name" value="PBP5_C"/>
    <property type="match status" value="1"/>
</dbReference>
<dbReference type="InterPro" id="IPR012338">
    <property type="entry name" value="Beta-lactam/transpept-like"/>
</dbReference>
<keyword evidence="9" id="KW-0133">Cell shape</keyword>
<feature type="active site" evidence="13">
    <location>
        <position position="125"/>
    </location>
</feature>
<dbReference type="GO" id="GO:0006508">
    <property type="term" value="P:proteolysis"/>
    <property type="evidence" value="ECO:0007669"/>
    <property type="project" value="UniProtKB-KW"/>
</dbReference>
<evidence type="ECO:0000256" key="5">
    <source>
        <dbReference type="ARBA" id="ARBA00022645"/>
    </source>
</evidence>
<dbReference type="InterPro" id="IPR001967">
    <property type="entry name" value="Peptidase_S11_N"/>
</dbReference>
<dbReference type="Proteomes" id="UP000197032">
    <property type="component" value="Unassembled WGS sequence"/>
</dbReference>
<evidence type="ECO:0000256" key="6">
    <source>
        <dbReference type="ARBA" id="ARBA00022670"/>
    </source>
</evidence>
<keyword evidence="7" id="KW-0732">Signal</keyword>
<dbReference type="GO" id="GO:0008360">
    <property type="term" value="P:regulation of cell shape"/>
    <property type="evidence" value="ECO:0007669"/>
    <property type="project" value="UniProtKB-KW"/>
</dbReference>
<evidence type="ECO:0000313" key="17">
    <source>
        <dbReference type="EMBL" id="GAW91686.1"/>
    </source>
</evidence>
<dbReference type="InterPro" id="IPR018044">
    <property type="entry name" value="Peptidase_S11"/>
</dbReference>
<keyword evidence="18" id="KW-1185">Reference proteome</keyword>
<reference evidence="18" key="1">
    <citation type="journal article" date="2017" name="Appl. Environ. Microbiol.">
        <title>Genomic analysis of Calderihabitans maritimus KKC1, a thermophilic hydrogenogenic carboxydotrophic bacterium isolated from marine sediment.</title>
        <authorList>
            <person name="Omae K."/>
            <person name="Yoneda Y."/>
            <person name="Fukuyama Y."/>
            <person name="Yoshida T."/>
            <person name="Sako Y."/>
        </authorList>
    </citation>
    <scope>NUCLEOTIDE SEQUENCE [LARGE SCALE GENOMIC DNA]</scope>
    <source>
        <strain evidence="18">KKC1</strain>
    </source>
</reference>
<keyword evidence="6" id="KW-0645">Protease</keyword>
<evidence type="ECO:0000256" key="8">
    <source>
        <dbReference type="ARBA" id="ARBA00022801"/>
    </source>
</evidence>
<dbReference type="AlphaFoldDB" id="A0A1Z5HQ70"/>
<evidence type="ECO:0000256" key="7">
    <source>
        <dbReference type="ARBA" id="ARBA00022729"/>
    </source>
</evidence>
<dbReference type="PRINTS" id="PR00725">
    <property type="entry name" value="DADACBPTASE1"/>
</dbReference>
<evidence type="ECO:0000256" key="15">
    <source>
        <dbReference type="RuleBase" id="RU004016"/>
    </source>
</evidence>
<evidence type="ECO:0000313" key="18">
    <source>
        <dbReference type="Proteomes" id="UP000197032"/>
    </source>
</evidence>
<gene>
    <name evidence="17" type="ORF">KKC1_08470</name>
</gene>
<feature type="active site" description="Proton acceptor" evidence="13">
    <location>
        <position position="68"/>
    </location>
</feature>
<dbReference type="EMBL" id="BDGJ01000024">
    <property type="protein sequence ID" value="GAW91686.1"/>
    <property type="molecule type" value="Genomic_DNA"/>
</dbReference>
<keyword evidence="8" id="KW-0378">Hydrolase</keyword>
<dbReference type="SMART" id="SM00936">
    <property type="entry name" value="PBP5_C"/>
    <property type="match status" value="1"/>
</dbReference>
<dbReference type="EC" id="3.4.16.4" evidence="4"/>
<sequence>MEKGEIFMRKRIAVAILVVLFLPFLNVGVAAAQLDIEARSAILMDAASGKILFEKNAHEKWYPASMTKIMTLTLALEAVEEGKVSLQDMVIASEHASSYGGSQVWLEPGEEFTLEKMLIGIAVGSANDCSVAVAEYIAGSEEAFVEMMNQRARELGAQNTHFANSHGLHDENHYTTAYDMAQIARHALTLPKLRELAAMKSYQFRGDPKPLVLWNYNKLLWWYPGADGIKTGYTSKARYNLTATAERDGLRLIAVVMGVDKRNGHFAEAMKLFNYGFARYGFKKFYEAGELVTSLPVSKGSQDTLDLLAKDKIGVIMPKGKDEGLNLKLEVPSMVNAPVAEGQQVGEAVIMQENKELARFPLVAAQAVERATFWRQTGKVFSQVLTIGDKR</sequence>
<evidence type="ECO:0000256" key="10">
    <source>
        <dbReference type="ARBA" id="ARBA00022984"/>
    </source>
</evidence>
<keyword evidence="10" id="KW-0573">Peptidoglycan synthesis</keyword>
<feature type="domain" description="Peptidase S11 D-Ala-D-Ala carboxypeptidase A C-terminal" evidence="16">
    <location>
        <begin position="280"/>
        <end position="370"/>
    </location>
</feature>
<comment type="similarity">
    <text evidence="3 15">Belongs to the peptidase S11 family.</text>
</comment>
<dbReference type="InterPro" id="IPR012907">
    <property type="entry name" value="Peptidase_S11_C"/>
</dbReference>
<comment type="catalytic activity">
    <reaction evidence="12">
        <text>Preferential cleavage: (Ac)2-L-Lys-D-Ala-|-D-Ala. Also transpeptidation of peptidyl-alanyl moieties that are N-acyl substituents of D-alanine.</text>
        <dbReference type="EC" id="3.4.16.4"/>
    </reaction>
</comment>
<dbReference type="UniPathway" id="UPA00219"/>
<dbReference type="SUPFAM" id="SSF56601">
    <property type="entry name" value="beta-lactamase/transpeptidase-like"/>
    <property type="match status" value="1"/>
</dbReference>
<evidence type="ECO:0000259" key="16">
    <source>
        <dbReference type="SMART" id="SM00936"/>
    </source>
</evidence>
<evidence type="ECO:0000256" key="1">
    <source>
        <dbReference type="ARBA" id="ARBA00003217"/>
    </source>
</evidence>
<feature type="binding site" evidence="14">
    <location>
        <position position="230"/>
    </location>
    <ligand>
        <name>substrate</name>
    </ligand>
</feature>
<dbReference type="PANTHER" id="PTHR21581">
    <property type="entry name" value="D-ALANYL-D-ALANINE CARBOXYPEPTIDASE"/>
    <property type="match status" value="1"/>
</dbReference>
<evidence type="ECO:0000256" key="12">
    <source>
        <dbReference type="ARBA" id="ARBA00034000"/>
    </source>
</evidence>
<dbReference type="InterPro" id="IPR015956">
    <property type="entry name" value="Peniciliin-bd_prot_C_sf"/>
</dbReference>
<accession>A0A1Z5HQ70</accession>
<dbReference type="GO" id="GO:0009252">
    <property type="term" value="P:peptidoglycan biosynthetic process"/>
    <property type="evidence" value="ECO:0007669"/>
    <property type="project" value="UniProtKB-UniPathway"/>
</dbReference>
<protein>
    <recommendedName>
        <fullName evidence="4">serine-type D-Ala-D-Ala carboxypeptidase</fullName>
        <ecNumber evidence="4">3.4.16.4</ecNumber>
    </recommendedName>
</protein>
<comment type="pathway">
    <text evidence="2">Cell wall biogenesis; peptidoglycan biosynthesis.</text>
</comment>
<dbReference type="Gene3D" id="2.60.410.10">
    <property type="entry name" value="D-Ala-D-Ala carboxypeptidase, C-terminal domain"/>
    <property type="match status" value="1"/>
</dbReference>
<dbReference type="Gene3D" id="3.40.710.10">
    <property type="entry name" value="DD-peptidase/beta-lactamase superfamily"/>
    <property type="match status" value="1"/>
</dbReference>
<evidence type="ECO:0000256" key="2">
    <source>
        <dbReference type="ARBA" id="ARBA00004752"/>
    </source>
</evidence>
<dbReference type="InterPro" id="IPR037167">
    <property type="entry name" value="Peptidase_S11_C_sf"/>
</dbReference>
<dbReference type="GO" id="GO:0009002">
    <property type="term" value="F:serine-type D-Ala-D-Ala carboxypeptidase activity"/>
    <property type="evidence" value="ECO:0007669"/>
    <property type="project" value="UniProtKB-EC"/>
</dbReference>
<evidence type="ECO:0000256" key="9">
    <source>
        <dbReference type="ARBA" id="ARBA00022960"/>
    </source>
</evidence>
<evidence type="ECO:0000256" key="3">
    <source>
        <dbReference type="ARBA" id="ARBA00007164"/>
    </source>
</evidence>
<dbReference type="PANTHER" id="PTHR21581:SF6">
    <property type="entry name" value="TRAFFICKING PROTEIN PARTICLE COMPLEX SUBUNIT 12"/>
    <property type="match status" value="1"/>
</dbReference>
<comment type="function">
    <text evidence="1">Removes C-terminal D-alanyl residues from sugar-peptide cell wall precursors.</text>
</comment>
<proteinExistence type="inferred from homology"/>
<comment type="caution">
    <text evidence="17">The sequence shown here is derived from an EMBL/GenBank/DDBJ whole genome shotgun (WGS) entry which is preliminary data.</text>
</comment>
<feature type="active site" description="Acyl-ester intermediate" evidence="13">
    <location>
        <position position="65"/>
    </location>
</feature>
<name>A0A1Z5HQ70_9FIRM</name>
<evidence type="ECO:0000256" key="11">
    <source>
        <dbReference type="ARBA" id="ARBA00023316"/>
    </source>
</evidence>
<dbReference type="SUPFAM" id="SSF69189">
    <property type="entry name" value="Penicillin-binding protein associated domain"/>
    <property type="match status" value="1"/>
</dbReference>
<evidence type="ECO:0000256" key="4">
    <source>
        <dbReference type="ARBA" id="ARBA00012448"/>
    </source>
</evidence>
<evidence type="ECO:0000256" key="14">
    <source>
        <dbReference type="PIRSR" id="PIRSR618044-2"/>
    </source>
</evidence>